<dbReference type="GO" id="GO:0005975">
    <property type="term" value="P:carbohydrate metabolic process"/>
    <property type="evidence" value="ECO:0007669"/>
    <property type="project" value="InterPro"/>
</dbReference>
<dbReference type="Gene3D" id="1.50.10.10">
    <property type="match status" value="2"/>
</dbReference>
<feature type="compositionally biased region" description="Low complexity" evidence="1">
    <location>
        <begin position="893"/>
        <end position="902"/>
    </location>
</feature>
<accession>A0A941IUW2</accession>
<evidence type="ECO:0000259" key="2">
    <source>
        <dbReference type="PROSITE" id="PS50011"/>
    </source>
</evidence>
<dbReference type="Proteomes" id="UP000675781">
    <property type="component" value="Unassembled WGS sequence"/>
</dbReference>
<dbReference type="Gene3D" id="1.10.510.10">
    <property type="entry name" value="Transferase(Phosphotransferase) domain 1"/>
    <property type="match status" value="1"/>
</dbReference>
<protein>
    <submittedName>
        <fullName evidence="3">Class III lanthionine synthetase LanKC</fullName>
    </submittedName>
</protein>
<dbReference type="InterPro" id="IPR058053">
    <property type="entry name" value="RamC_C"/>
</dbReference>
<dbReference type="Pfam" id="PF00069">
    <property type="entry name" value="Pkinase"/>
    <property type="match status" value="1"/>
</dbReference>
<dbReference type="NCBIfam" id="NF038151">
    <property type="entry name" value="lanthi_synth_III"/>
    <property type="match status" value="1"/>
</dbReference>
<dbReference type="SUPFAM" id="SSF158745">
    <property type="entry name" value="LanC-like"/>
    <property type="match status" value="1"/>
</dbReference>
<sequence length="902" mass="97991">MNIPMEYLAADREYYAPLETARGGEPYRPAAVPAGWTSTVQSVWTSWYRPGEVVVEAGWKVHVSARLERAGQVLDVVAQTCFEQDVIFKHLSNSKFYQWMHHKYAARPQSGKFIAAYPPDEAAARTLMELLRERLPGEAGPYILTDRRFPGTGNVFYRYGSFAPRFREEPDGTRTPTVRLPDGRVVPDPRGNGFRLPEGLSDPFLVRHAPEQATATAAKAAPAKPAQARIGAYLVESSVRFTNAGGTYRCREESTGRAVFIKEARPHVRSLEDEGTAPEQLEREWRVLTALHAAAPGLAPEPIARFRVWEHEYIAVEHIEGVALSHWLSVNTPLLRPGWPRADFARYYERCEAVLTQLEAQIERLHAAGYLFVDVSPGNILVDEDDGVRLVDFGLAHRLGDPFLKGGTPGFTPPDRFVGEDLAVYDDYGLSALAQFLLGPLNAVAQFNPDVLAHAHADLVELAPVPEALSRRVTRYLKPGDGPVAVGARPIPTPQEVAADPLGRLAELRDRVADALLASADPDNPDRVFPTIPAGLQTNTLCLGYGTAGVVHALRRAGRALPEGLVERLRRDCADMRASLPPGLYVGSAGIAWTLADCGLLDEARDLLAAADASTLIQYNATLYAGSAGLLLAHLGLYGHTLDERHVERACALADALPGDEPGRESGLVSLIGKHNATGLMHGRTGVALALQQLAGVTGEQRYLRRALDLLHAELDRAHEPDAPGLLFPMSEKDGRILPYLFSGTAGLVLAATRCLRLAEDERLTEAMPRLLLPLRQPYTIMPGLFQGMSGLVFALNEHAALTGDGESRAAALRGARALFKQAIPHASGVRFLGDQLLRFSSELWSGSAGVLLTLAQVLDPSGDALFTVDALVQARWNPRPAPETAHAHAHEPAPLVPALKN</sequence>
<dbReference type="GO" id="GO:0004672">
    <property type="term" value="F:protein kinase activity"/>
    <property type="evidence" value="ECO:0007669"/>
    <property type="project" value="InterPro"/>
</dbReference>
<dbReference type="EMBL" id="JAGSOG010000260">
    <property type="protein sequence ID" value="MBR7838138.1"/>
    <property type="molecule type" value="Genomic_DNA"/>
</dbReference>
<feature type="region of interest" description="Disordered" evidence="1">
    <location>
        <begin position="880"/>
        <end position="902"/>
    </location>
</feature>
<dbReference type="Pfam" id="PF05147">
    <property type="entry name" value="LANC_like"/>
    <property type="match status" value="1"/>
</dbReference>
<dbReference type="CDD" id="cd04791">
    <property type="entry name" value="LanC_SerThrkinase"/>
    <property type="match status" value="1"/>
</dbReference>
<dbReference type="RefSeq" id="WP_212532599.1">
    <property type="nucleotide sequence ID" value="NZ_JAGSOG010000260.1"/>
</dbReference>
<dbReference type="PRINTS" id="PR01950">
    <property type="entry name" value="LANCSUPER"/>
</dbReference>
<name>A0A941IUW2_9ACTN</name>
<dbReference type="PROSITE" id="PS50011">
    <property type="entry name" value="PROTEIN_KINASE_DOM"/>
    <property type="match status" value="1"/>
</dbReference>
<evidence type="ECO:0000313" key="3">
    <source>
        <dbReference type="EMBL" id="MBR7838138.1"/>
    </source>
</evidence>
<dbReference type="AlphaFoldDB" id="A0A941IUW2"/>
<gene>
    <name evidence="3" type="primary">lanKC</name>
    <name evidence="3" type="ORF">KDL01_33005</name>
</gene>
<proteinExistence type="predicted"/>
<dbReference type="InterPro" id="IPR011009">
    <property type="entry name" value="Kinase-like_dom_sf"/>
</dbReference>
<dbReference type="InterPro" id="IPR012341">
    <property type="entry name" value="6hp_glycosidase-like_sf"/>
</dbReference>
<organism evidence="3 4">
    <name type="scientific">Actinospica durhamensis</name>
    <dbReference type="NCBI Taxonomy" id="1508375"/>
    <lineage>
        <taxon>Bacteria</taxon>
        <taxon>Bacillati</taxon>
        <taxon>Actinomycetota</taxon>
        <taxon>Actinomycetes</taxon>
        <taxon>Catenulisporales</taxon>
        <taxon>Actinospicaceae</taxon>
        <taxon>Actinospica</taxon>
    </lineage>
</organism>
<evidence type="ECO:0000256" key="1">
    <source>
        <dbReference type="SAM" id="MobiDB-lite"/>
    </source>
</evidence>
<dbReference type="InterPro" id="IPR000719">
    <property type="entry name" value="Prot_kinase_dom"/>
</dbReference>
<dbReference type="InterPro" id="IPR007822">
    <property type="entry name" value="LANC-like"/>
</dbReference>
<dbReference type="SUPFAM" id="SSF56112">
    <property type="entry name" value="Protein kinase-like (PK-like)"/>
    <property type="match status" value="1"/>
</dbReference>
<dbReference type="InterPro" id="IPR057929">
    <property type="entry name" value="RamC_N"/>
</dbReference>
<dbReference type="SMART" id="SM01260">
    <property type="entry name" value="LANC_like"/>
    <property type="match status" value="1"/>
</dbReference>
<comment type="caution">
    <text evidence="3">The sequence shown here is derived from an EMBL/GenBank/DDBJ whole genome shotgun (WGS) entry which is preliminary data.</text>
</comment>
<dbReference type="GO" id="GO:0005524">
    <property type="term" value="F:ATP binding"/>
    <property type="evidence" value="ECO:0007669"/>
    <property type="project" value="InterPro"/>
</dbReference>
<feature type="domain" description="Protein kinase" evidence="2">
    <location>
        <begin position="233"/>
        <end position="503"/>
    </location>
</feature>
<keyword evidence="4" id="KW-1185">Reference proteome</keyword>
<feature type="region of interest" description="Disordered" evidence="1">
    <location>
        <begin position="168"/>
        <end position="191"/>
    </location>
</feature>
<dbReference type="GO" id="GO:0031179">
    <property type="term" value="P:peptide modification"/>
    <property type="evidence" value="ECO:0007669"/>
    <property type="project" value="InterPro"/>
</dbReference>
<reference evidence="3" key="1">
    <citation type="submission" date="2021-04" db="EMBL/GenBank/DDBJ databases">
        <title>Genome based classification of Actinospica acidithermotolerans sp. nov., an actinobacterium isolated from an Indonesian hot spring.</title>
        <authorList>
            <person name="Kusuma A.B."/>
            <person name="Putra K.E."/>
            <person name="Nafisah S."/>
            <person name="Loh J."/>
            <person name="Nouioui I."/>
            <person name="Goodfellow M."/>
        </authorList>
    </citation>
    <scope>NUCLEOTIDE SEQUENCE</scope>
    <source>
        <strain evidence="3">CSCA 57</strain>
    </source>
</reference>
<dbReference type="Pfam" id="PF25816">
    <property type="entry name" value="RamC_N"/>
    <property type="match status" value="1"/>
</dbReference>
<dbReference type="InterPro" id="IPR053524">
    <property type="entry name" value="Aerial_hyphae_peptide-synth"/>
</dbReference>
<evidence type="ECO:0000313" key="4">
    <source>
        <dbReference type="Proteomes" id="UP000675781"/>
    </source>
</evidence>